<dbReference type="AlphaFoldDB" id="A0A9Q3PPI9"/>
<evidence type="ECO:0000313" key="2">
    <source>
        <dbReference type="EMBL" id="MBW0569418.1"/>
    </source>
</evidence>
<comment type="caution">
    <text evidence="2">The sequence shown here is derived from an EMBL/GenBank/DDBJ whole genome shotgun (WGS) entry which is preliminary data.</text>
</comment>
<reference evidence="2" key="1">
    <citation type="submission" date="2021-03" db="EMBL/GenBank/DDBJ databases">
        <title>Draft genome sequence of rust myrtle Austropuccinia psidii MF-1, a brazilian biotype.</title>
        <authorList>
            <person name="Quecine M.C."/>
            <person name="Pachon D.M.R."/>
            <person name="Bonatelli M.L."/>
            <person name="Correr F.H."/>
            <person name="Franceschini L.M."/>
            <person name="Leite T.F."/>
            <person name="Margarido G.R.A."/>
            <person name="Almeida C.A."/>
            <person name="Ferrarezi J.A."/>
            <person name="Labate C.A."/>
        </authorList>
    </citation>
    <scope>NUCLEOTIDE SEQUENCE</scope>
    <source>
        <strain evidence="2">MF-1</strain>
    </source>
</reference>
<dbReference type="Proteomes" id="UP000765509">
    <property type="component" value="Unassembled WGS sequence"/>
</dbReference>
<protein>
    <submittedName>
        <fullName evidence="2">Uncharacterized protein</fullName>
    </submittedName>
</protein>
<name>A0A9Q3PPI9_9BASI</name>
<proteinExistence type="predicted"/>
<sequence length="80" mass="9091">MPHNFSNPRFPQEQFPGDDNGPRKQIKNHLVRFQSPSVCSQRPNVPYIVFRLLGSYTLAQASAEENESPRQATARPILNV</sequence>
<dbReference type="EMBL" id="AVOT02084327">
    <property type="protein sequence ID" value="MBW0569418.1"/>
    <property type="molecule type" value="Genomic_DNA"/>
</dbReference>
<keyword evidence="3" id="KW-1185">Reference proteome</keyword>
<feature type="region of interest" description="Disordered" evidence="1">
    <location>
        <begin position="1"/>
        <end position="27"/>
    </location>
</feature>
<feature type="region of interest" description="Disordered" evidence="1">
    <location>
        <begin position="61"/>
        <end position="80"/>
    </location>
</feature>
<accession>A0A9Q3PPI9</accession>
<evidence type="ECO:0000313" key="3">
    <source>
        <dbReference type="Proteomes" id="UP000765509"/>
    </source>
</evidence>
<evidence type="ECO:0000256" key="1">
    <source>
        <dbReference type="SAM" id="MobiDB-lite"/>
    </source>
</evidence>
<gene>
    <name evidence="2" type="ORF">O181_109133</name>
</gene>
<organism evidence="2 3">
    <name type="scientific">Austropuccinia psidii MF-1</name>
    <dbReference type="NCBI Taxonomy" id="1389203"/>
    <lineage>
        <taxon>Eukaryota</taxon>
        <taxon>Fungi</taxon>
        <taxon>Dikarya</taxon>
        <taxon>Basidiomycota</taxon>
        <taxon>Pucciniomycotina</taxon>
        <taxon>Pucciniomycetes</taxon>
        <taxon>Pucciniales</taxon>
        <taxon>Sphaerophragmiaceae</taxon>
        <taxon>Austropuccinia</taxon>
    </lineage>
</organism>